<dbReference type="InterPro" id="IPR000961">
    <property type="entry name" value="AGC-kinase_C"/>
</dbReference>
<accession>F0YFJ5</accession>
<feature type="binding site" evidence="7">
    <location>
        <position position="34"/>
    </location>
    <ligand>
        <name>ATP</name>
        <dbReference type="ChEBI" id="CHEBI:30616"/>
    </ligand>
</feature>
<dbReference type="KEGG" id="aaf:AURANDRAFT_11903"/>
<organism evidence="12">
    <name type="scientific">Aureococcus anophagefferens</name>
    <name type="common">Harmful bloom alga</name>
    <dbReference type="NCBI Taxonomy" id="44056"/>
    <lineage>
        <taxon>Eukaryota</taxon>
        <taxon>Sar</taxon>
        <taxon>Stramenopiles</taxon>
        <taxon>Ochrophyta</taxon>
        <taxon>Pelagophyceae</taxon>
        <taxon>Pelagomonadales</taxon>
        <taxon>Pelagomonadaceae</taxon>
        <taxon>Aureococcus</taxon>
    </lineage>
</organism>
<dbReference type="FunCoup" id="F0YFJ5">
    <property type="interactions" value="24"/>
</dbReference>
<dbReference type="InParanoid" id="F0YFJ5"/>
<evidence type="ECO:0000256" key="1">
    <source>
        <dbReference type="ARBA" id="ARBA00022527"/>
    </source>
</evidence>
<sequence>DFDVTHMIGKGAFGRVLLASKRSGSERGRAFAVKVLDKEVVRATGQAAHTRAERETLASLRHPFVVRLRYAFQSKERLYLVTDFYAGGSLERHMDDAHPTGLGDARTEFYAAQLVSALRHCHAAGVVHRDIKPGNVLVDSRGYCALTDFGLCALGVLEDGAPLRSFCGTVTYMGPELLVGQAYGTSVDFWALGALVFEMASGRPPFEDANRRRMFYAILHLPPPFPLDFSNELIDLLSGLLEKRPERRLGLKRSAYFANVDWAALVARQLAPPWVP</sequence>
<keyword evidence="2" id="KW-0597">Phosphoprotein</keyword>
<dbReference type="PIRSF" id="PIRSF000654">
    <property type="entry name" value="Integrin-linked_kinase"/>
    <property type="match status" value="1"/>
</dbReference>
<feature type="domain" description="Protein kinase" evidence="9">
    <location>
        <begin position="2"/>
        <end position="275"/>
    </location>
</feature>
<name>F0YFJ5_AURAN</name>
<evidence type="ECO:0000256" key="8">
    <source>
        <dbReference type="RuleBase" id="RU000304"/>
    </source>
</evidence>
<dbReference type="Proteomes" id="UP000002729">
    <property type="component" value="Unassembled WGS sequence"/>
</dbReference>
<dbReference type="EMBL" id="GL833136">
    <property type="protein sequence ID" value="EGB06114.1"/>
    <property type="molecule type" value="Genomic_DNA"/>
</dbReference>
<evidence type="ECO:0000313" key="11">
    <source>
        <dbReference type="EMBL" id="EGB06114.1"/>
    </source>
</evidence>
<dbReference type="InterPro" id="IPR011009">
    <property type="entry name" value="Kinase-like_dom_sf"/>
</dbReference>
<reference evidence="11 12" key="1">
    <citation type="journal article" date="2011" name="Proc. Natl. Acad. Sci. U.S.A.">
        <title>Niche of harmful alga Aureococcus anophagefferens revealed through ecogenomics.</title>
        <authorList>
            <person name="Gobler C.J."/>
            <person name="Berry D.L."/>
            <person name="Dyhrman S.T."/>
            <person name="Wilhelm S.W."/>
            <person name="Salamov A."/>
            <person name="Lobanov A.V."/>
            <person name="Zhang Y."/>
            <person name="Collier J.L."/>
            <person name="Wurch L.L."/>
            <person name="Kustka A.B."/>
            <person name="Dill B.D."/>
            <person name="Shah M."/>
            <person name="VerBerkmoes N.C."/>
            <person name="Kuo A."/>
            <person name="Terry A."/>
            <person name="Pangilinan J."/>
            <person name="Lindquist E.A."/>
            <person name="Lucas S."/>
            <person name="Paulsen I.T."/>
            <person name="Hattenrath-Lehmann T.K."/>
            <person name="Talmage S.C."/>
            <person name="Walker E.A."/>
            <person name="Koch F."/>
            <person name="Burson A.M."/>
            <person name="Marcoval M.A."/>
            <person name="Tang Y.Z."/>
            <person name="Lecleir G.R."/>
            <person name="Coyne K.J."/>
            <person name="Berg G.M."/>
            <person name="Bertrand E.M."/>
            <person name="Saito M.A."/>
            <person name="Gladyshev V.N."/>
            <person name="Grigoriev I.V."/>
        </authorList>
    </citation>
    <scope>NUCLEOTIDE SEQUENCE [LARGE SCALE GENOMIC DNA]</scope>
    <source>
        <strain evidence="12">CCMP 1984</strain>
    </source>
</reference>
<feature type="non-terminal residue" evidence="11">
    <location>
        <position position="1"/>
    </location>
</feature>
<dbReference type="SMART" id="SM00220">
    <property type="entry name" value="S_TKc"/>
    <property type="match status" value="1"/>
</dbReference>
<keyword evidence="4 7" id="KW-0547">Nucleotide-binding</keyword>
<evidence type="ECO:0000256" key="4">
    <source>
        <dbReference type="ARBA" id="ARBA00022741"/>
    </source>
</evidence>
<evidence type="ECO:0000256" key="7">
    <source>
        <dbReference type="PROSITE-ProRule" id="PRU10141"/>
    </source>
</evidence>
<dbReference type="OrthoDB" id="63267at2759"/>
<evidence type="ECO:0000259" key="10">
    <source>
        <dbReference type="PROSITE" id="PS51285"/>
    </source>
</evidence>
<dbReference type="InterPro" id="IPR017441">
    <property type="entry name" value="Protein_kinase_ATP_BS"/>
</dbReference>
<evidence type="ECO:0008006" key="13">
    <source>
        <dbReference type="Google" id="ProtNLM"/>
    </source>
</evidence>
<dbReference type="PROSITE" id="PS51285">
    <property type="entry name" value="AGC_KINASE_CTER"/>
    <property type="match status" value="1"/>
</dbReference>
<dbReference type="Pfam" id="PF00069">
    <property type="entry name" value="Pkinase"/>
    <property type="match status" value="1"/>
</dbReference>
<gene>
    <name evidence="11" type="ORF">AURANDRAFT_11903</name>
</gene>
<evidence type="ECO:0000259" key="9">
    <source>
        <dbReference type="PROSITE" id="PS50011"/>
    </source>
</evidence>
<dbReference type="GO" id="GO:0004674">
    <property type="term" value="F:protein serine/threonine kinase activity"/>
    <property type="evidence" value="ECO:0007669"/>
    <property type="project" value="UniProtKB-KW"/>
</dbReference>
<dbReference type="InterPro" id="IPR008271">
    <property type="entry name" value="Ser/Thr_kinase_AS"/>
</dbReference>
<keyword evidence="6 7" id="KW-0067">ATP-binding</keyword>
<dbReference type="eggNOG" id="KOG0690">
    <property type="taxonomic scope" value="Eukaryota"/>
</dbReference>
<keyword evidence="12" id="KW-1185">Reference proteome</keyword>
<evidence type="ECO:0000256" key="5">
    <source>
        <dbReference type="ARBA" id="ARBA00022777"/>
    </source>
</evidence>
<keyword evidence="3" id="KW-0808">Transferase</keyword>
<dbReference type="GeneID" id="20218113"/>
<dbReference type="InterPro" id="IPR045270">
    <property type="entry name" value="STKc_AGC"/>
</dbReference>
<keyword evidence="1 8" id="KW-0723">Serine/threonine-protein kinase</keyword>
<dbReference type="FunFam" id="1.10.510.10:FF:000571">
    <property type="entry name" value="Maternal embryonic leucine zipper kinase"/>
    <property type="match status" value="1"/>
</dbReference>
<dbReference type="PROSITE" id="PS00108">
    <property type="entry name" value="PROTEIN_KINASE_ST"/>
    <property type="match status" value="1"/>
</dbReference>
<evidence type="ECO:0000256" key="2">
    <source>
        <dbReference type="ARBA" id="ARBA00022553"/>
    </source>
</evidence>
<dbReference type="CDD" id="cd05123">
    <property type="entry name" value="STKc_AGC"/>
    <property type="match status" value="1"/>
</dbReference>
<dbReference type="Gene3D" id="1.10.510.10">
    <property type="entry name" value="Transferase(Phosphotransferase) domain 1"/>
    <property type="match status" value="1"/>
</dbReference>
<dbReference type="PANTHER" id="PTHR24351">
    <property type="entry name" value="RIBOSOMAL PROTEIN S6 KINASE"/>
    <property type="match status" value="1"/>
</dbReference>
<dbReference type="PROSITE" id="PS00107">
    <property type="entry name" value="PROTEIN_KINASE_ATP"/>
    <property type="match status" value="1"/>
</dbReference>
<dbReference type="AlphaFoldDB" id="F0YFJ5"/>
<comment type="similarity">
    <text evidence="8">Belongs to the protein kinase superfamily.</text>
</comment>
<evidence type="ECO:0000313" key="12">
    <source>
        <dbReference type="Proteomes" id="UP000002729"/>
    </source>
</evidence>
<dbReference type="RefSeq" id="XP_009039070.1">
    <property type="nucleotide sequence ID" value="XM_009040822.1"/>
</dbReference>
<dbReference type="InterPro" id="IPR000719">
    <property type="entry name" value="Prot_kinase_dom"/>
</dbReference>
<keyword evidence="5" id="KW-0418">Kinase</keyword>
<dbReference type="OMA" id="TGPCDIS"/>
<evidence type="ECO:0000256" key="6">
    <source>
        <dbReference type="ARBA" id="ARBA00022840"/>
    </source>
</evidence>
<dbReference type="GO" id="GO:0005524">
    <property type="term" value="F:ATP binding"/>
    <property type="evidence" value="ECO:0007669"/>
    <property type="project" value="UniProtKB-UniRule"/>
</dbReference>
<dbReference type="SUPFAM" id="SSF56112">
    <property type="entry name" value="Protein kinase-like (PK-like)"/>
    <property type="match status" value="1"/>
</dbReference>
<proteinExistence type="inferred from homology"/>
<protein>
    <recommendedName>
        <fullName evidence="13">Protein kinase domain-containing protein</fullName>
    </recommendedName>
</protein>
<feature type="non-terminal residue" evidence="11">
    <location>
        <position position="276"/>
    </location>
</feature>
<dbReference type="Gene3D" id="3.30.200.20">
    <property type="entry name" value="Phosphorylase Kinase, domain 1"/>
    <property type="match status" value="1"/>
</dbReference>
<evidence type="ECO:0000256" key="3">
    <source>
        <dbReference type="ARBA" id="ARBA00022679"/>
    </source>
</evidence>
<feature type="domain" description="AGC-kinase C-terminal" evidence="10">
    <location>
        <begin position="258"/>
        <end position="276"/>
    </location>
</feature>
<dbReference type="PROSITE" id="PS50011">
    <property type="entry name" value="PROTEIN_KINASE_DOM"/>
    <property type="match status" value="1"/>
</dbReference>